<name>A0A1E2SMZ9_LEIXY</name>
<gene>
    <name evidence="1" type="ORF">ATY41_07110</name>
</gene>
<dbReference type="EMBL" id="LNZG01000003">
    <property type="protein sequence ID" value="ODA90994.1"/>
    <property type="molecule type" value="Genomic_DNA"/>
</dbReference>
<reference evidence="1 2" key="1">
    <citation type="submission" date="2015-11" db="EMBL/GenBank/DDBJ databases">
        <authorList>
            <person name="Zhang Y."/>
            <person name="Guo Z."/>
        </authorList>
    </citation>
    <scope>NUCLEOTIDE SEQUENCE [LARGE SCALE GENOMIC DNA]</scope>
    <source>
        <strain evidence="2">gdw1</strain>
    </source>
</reference>
<dbReference type="RefSeq" id="WP_011185447.1">
    <property type="nucleotide sequence ID" value="NZ_LNZG01000003.1"/>
</dbReference>
<comment type="caution">
    <text evidence="1">The sequence shown here is derived from an EMBL/GenBank/DDBJ whole genome shotgun (WGS) entry which is preliminary data.</text>
</comment>
<dbReference type="OrthoDB" id="5122829at2"/>
<dbReference type="Proteomes" id="UP000094426">
    <property type="component" value="Unassembled WGS sequence"/>
</dbReference>
<evidence type="ECO:0000313" key="1">
    <source>
        <dbReference type="EMBL" id="ODA90994.1"/>
    </source>
</evidence>
<sequence length="74" mass="7792">MTQDEPVMDGSTEAADSAKMAGIVEQVRADLHLLPLEGSEKLLRERFGQAGLAVDDAEIGRIAREVQSGPSAVG</sequence>
<protein>
    <submittedName>
        <fullName evidence="1">Uncharacterized protein</fullName>
    </submittedName>
</protein>
<proteinExistence type="predicted"/>
<accession>A0A1E2SMZ9</accession>
<dbReference type="AlphaFoldDB" id="A0A1E2SMZ9"/>
<organism evidence="1 2">
    <name type="scientific">Leifsonia xyli subsp. xyli</name>
    <dbReference type="NCBI Taxonomy" id="59736"/>
    <lineage>
        <taxon>Bacteria</taxon>
        <taxon>Bacillati</taxon>
        <taxon>Actinomycetota</taxon>
        <taxon>Actinomycetes</taxon>
        <taxon>Micrococcales</taxon>
        <taxon>Microbacteriaceae</taxon>
        <taxon>Leifsonia</taxon>
    </lineage>
</organism>
<evidence type="ECO:0000313" key="2">
    <source>
        <dbReference type="Proteomes" id="UP000094426"/>
    </source>
</evidence>